<dbReference type="Pfam" id="PF03055">
    <property type="entry name" value="RPE65"/>
    <property type="match status" value="1"/>
</dbReference>
<dbReference type="Proteomes" id="UP000694843">
    <property type="component" value="Unplaced"/>
</dbReference>
<feature type="binding site" evidence="5">
    <location>
        <position position="210"/>
    </location>
    <ligand>
        <name>Fe cation</name>
        <dbReference type="ChEBI" id="CHEBI:24875"/>
        <note>catalytic</note>
    </ligand>
</feature>
<comment type="similarity">
    <text evidence="1">Belongs to the carotenoid oxygenase family.</text>
</comment>
<dbReference type="InterPro" id="IPR004294">
    <property type="entry name" value="Carotenoid_Oase"/>
</dbReference>
<dbReference type="GO" id="GO:0003834">
    <property type="term" value="F:beta-carotene 15,15'-dioxygenase activity"/>
    <property type="evidence" value="ECO:0007669"/>
    <property type="project" value="TreeGrafter"/>
</dbReference>
<reference evidence="7" key="1">
    <citation type="submission" date="2025-08" db="UniProtKB">
        <authorList>
            <consortium name="RefSeq"/>
        </authorList>
    </citation>
    <scope>IDENTIFICATION</scope>
    <source>
        <tissue evidence="7">Whole organism</tissue>
    </source>
</reference>
<dbReference type="GO" id="GO:0042574">
    <property type="term" value="P:retinal metabolic process"/>
    <property type="evidence" value="ECO:0007669"/>
    <property type="project" value="TreeGrafter"/>
</dbReference>
<evidence type="ECO:0000256" key="1">
    <source>
        <dbReference type="ARBA" id="ARBA00006787"/>
    </source>
</evidence>
<evidence type="ECO:0000256" key="4">
    <source>
        <dbReference type="ARBA" id="ARBA00023004"/>
    </source>
</evidence>
<keyword evidence="4 5" id="KW-0408">Iron</keyword>
<feature type="binding site" evidence="5">
    <location>
        <position position="264"/>
    </location>
    <ligand>
        <name>Fe cation</name>
        <dbReference type="ChEBI" id="CHEBI:24875"/>
        <note>catalytic</note>
    </ligand>
</feature>
<organism evidence="6 7">
    <name type="scientific">Hyalella azteca</name>
    <name type="common">Amphipod</name>
    <dbReference type="NCBI Taxonomy" id="294128"/>
    <lineage>
        <taxon>Eukaryota</taxon>
        <taxon>Metazoa</taxon>
        <taxon>Ecdysozoa</taxon>
        <taxon>Arthropoda</taxon>
        <taxon>Crustacea</taxon>
        <taxon>Multicrustacea</taxon>
        <taxon>Malacostraca</taxon>
        <taxon>Eumalacostraca</taxon>
        <taxon>Peracarida</taxon>
        <taxon>Amphipoda</taxon>
        <taxon>Senticaudata</taxon>
        <taxon>Talitrida</taxon>
        <taxon>Talitroidea</taxon>
        <taxon>Hyalellidae</taxon>
        <taxon>Hyalella</taxon>
    </lineage>
</organism>
<keyword evidence="3" id="KW-0560">Oxidoreductase</keyword>
<dbReference type="PANTHER" id="PTHR10543:SF24">
    <property type="entry name" value="CAROTENOID ISOMEROOXYGENASE"/>
    <property type="match status" value="1"/>
</dbReference>
<proteinExistence type="inferred from homology"/>
<dbReference type="GO" id="GO:0010436">
    <property type="term" value="F:carotenoid dioxygenase activity"/>
    <property type="evidence" value="ECO:0007669"/>
    <property type="project" value="TreeGrafter"/>
</dbReference>
<feature type="binding site" evidence="5">
    <location>
        <position position="553"/>
    </location>
    <ligand>
        <name>Fe cation</name>
        <dbReference type="ChEBI" id="CHEBI:24875"/>
        <note>catalytic</note>
    </ligand>
</feature>
<dbReference type="GO" id="GO:0016121">
    <property type="term" value="P:carotene catabolic process"/>
    <property type="evidence" value="ECO:0007669"/>
    <property type="project" value="TreeGrafter"/>
</dbReference>
<dbReference type="OMA" id="WHIGDYN"/>
<evidence type="ECO:0000256" key="2">
    <source>
        <dbReference type="ARBA" id="ARBA00022723"/>
    </source>
</evidence>
<sequence length="566" mass="63256">MAAAAGLPKTRRLVRFFCSIAGLAGNLRKMSAADSPASVWVRHCEQDTRDGVEGSVSGTIPRWLNGNLIRNGPGGKKVGEHHYNHLFDGLSLLHLVNITDGKAKYISRYLESETYKLNHRANRIVVSEFGTAGVPDPCLSLFDKFSTYFKPALTQKRTDNCLVNVMQVKDELVAMTELSTVRVVDPNTLETKPELVRYTDYVSVQRVTAHPHLEGNVAYNLAFSTGPSGPPKFAIISLADGKIQNSKIVASVPCRWKFTPPYLHSFGITDNFYIIAETPMAIDARLLALPAFFGMSSFNALRYFNGEKTKFRIMSRETGEEIKVNAYAPGFFNFHYLNCYEKDDMLVIDVCAADDNLIEYLKMENIKKPADDMSRKMCNVEPRRYIIPVGNLDSSPVNVDLLKDFPDAKIGENRATAVKEANGELMVTGVRLGEVFMELPRINYRYNKKQYTYAYGASVSDYKLKMFDFDGIVKLNVTNGETTFWQDQDYFSSEPVFVETPGGVEEDDGVLLSILISKNKPKELALIVLNAQDMKEMARVDFIASGAVTSTFHGQFIASKGEVHAY</sequence>
<keyword evidence="2 5" id="KW-0479">Metal-binding</keyword>
<protein>
    <submittedName>
        <fullName evidence="7">Beta,beta-carotene 15,15'-dioxygenase isoform X1</fullName>
    </submittedName>
</protein>
<dbReference type="PANTHER" id="PTHR10543">
    <property type="entry name" value="BETA-CAROTENE DIOXYGENASE"/>
    <property type="match status" value="1"/>
</dbReference>
<dbReference type="GeneID" id="108667193"/>
<gene>
    <name evidence="7" type="primary">LOC108667193</name>
</gene>
<feature type="binding site" evidence="5">
    <location>
        <position position="335"/>
    </location>
    <ligand>
        <name>Fe cation</name>
        <dbReference type="ChEBI" id="CHEBI:24875"/>
        <note>catalytic</note>
    </ligand>
</feature>
<evidence type="ECO:0000256" key="3">
    <source>
        <dbReference type="ARBA" id="ARBA00023002"/>
    </source>
</evidence>
<name>A0A8B7N7R7_HYAAZ</name>
<keyword evidence="6" id="KW-1185">Reference proteome</keyword>
<dbReference type="AlphaFoldDB" id="A0A8B7N7R7"/>
<evidence type="ECO:0000313" key="6">
    <source>
        <dbReference type="Proteomes" id="UP000694843"/>
    </source>
</evidence>
<dbReference type="KEGG" id="hazt:108667193"/>
<comment type="cofactor">
    <cofactor evidence="5">
        <name>Fe(2+)</name>
        <dbReference type="ChEBI" id="CHEBI:29033"/>
    </cofactor>
    <text evidence="5">Binds 1 Fe(2+) ion per subunit.</text>
</comment>
<dbReference type="GO" id="GO:0046872">
    <property type="term" value="F:metal ion binding"/>
    <property type="evidence" value="ECO:0007669"/>
    <property type="project" value="UniProtKB-KW"/>
</dbReference>
<accession>A0A8B7N7R7</accession>
<evidence type="ECO:0000313" key="7">
    <source>
        <dbReference type="RefSeq" id="XP_018009675.1"/>
    </source>
</evidence>
<dbReference type="RefSeq" id="XP_018009675.1">
    <property type="nucleotide sequence ID" value="XM_018154186.2"/>
</dbReference>
<dbReference type="OrthoDB" id="1069523at2759"/>
<evidence type="ECO:0000256" key="5">
    <source>
        <dbReference type="PIRSR" id="PIRSR604294-1"/>
    </source>
</evidence>